<dbReference type="PANTHER" id="PTHR30040">
    <property type="entry name" value="THIAMINE BIOSYNTHESIS LIPOPROTEIN APBE"/>
    <property type="match status" value="1"/>
</dbReference>
<evidence type="ECO:0000256" key="3">
    <source>
        <dbReference type="ARBA" id="ARBA00022630"/>
    </source>
</evidence>
<reference evidence="13" key="1">
    <citation type="submission" date="2010-07" db="EMBL/GenBank/DDBJ databases">
        <authorList>
            <person name="Weinstock G."/>
            <person name="Sodergren E."/>
            <person name="Clifton S."/>
            <person name="Fulton L."/>
            <person name="Fulton B."/>
            <person name="Courtney L."/>
            <person name="Fronick C."/>
            <person name="Harrison M."/>
            <person name="Strong C."/>
            <person name="Farmer C."/>
            <person name="Delahaunty K."/>
            <person name="Markovic C."/>
            <person name="Hall O."/>
            <person name="Minx P."/>
            <person name="Tomlinson C."/>
            <person name="Mitreva M."/>
            <person name="Hou S."/>
            <person name="Chen J."/>
            <person name="Wollam A."/>
            <person name="Pepin K.H."/>
            <person name="Johnson M."/>
            <person name="Bhonagiri V."/>
            <person name="Zhang X."/>
            <person name="Suruliraj S."/>
            <person name="Warren W."/>
            <person name="Chinwalla A."/>
            <person name="Mardis E.R."/>
            <person name="Wilson R.K."/>
        </authorList>
    </citation>
    <scope>NUCLEOTIDE SEQUENCE [LARGE SCALE GENOMIC DNA]</scope>
    <source>
        <strain evidence="13">TX4248</strain>
    </source>
</reference>
<comment type="cofactor">
    <cofactor evidence="11">
        <name>Mg(2+)</name>
        <dbReference type="ChEBI" id="CHEBI:18420"/>
    </cofactor>
    <cofactor evidence="11">
        <name>Mn(2+)</name>
        <dbReference type="ChEBI" id="CHEBI:29035"/>
    </cofactor>
    <text evidence="11">Magnesium. Can also use manganese.</text>
</comment>
<evidence type="ECO:0000256" key="4">
    <source>
        <dbReference type="ARBA" id="ARBA00022679"/>
    </source>
</evidence>
<keyword evidence="3 10" id="KW-0285">Flavoprotein</keyword>
<accession>A0A125W861</accession>
<evidence type="ECO:0000256" key="2">
    <source>
        <dbReference type="ARBA" id="ARBA00016337"/>
    </source>
</evidence>
<comment type="similarity">
    <text evidence="10">Belongs to the ApbE family.</text>
</comment>
<comment type="catalytic activity">
    <reaction evidence="9 10">
        <text>L-threonyl-[protein] + FAD = FMN-L-threonyl-[protein] + AMP + H(+)</text>
        <dbReference type="Rhea" id="RHEA:36847"/>
        <dbReference type="Rhea" id="RHEA-COMP:11060"/>
        <dbReference type="Rhea" id="RHEA-COMP:11061"/>
        <dbReference type="ChEBI" id="CHEBI:15378"/>
        <dbReference type="ChEBI" id="CHEBI:30013"/>
        <dbReference type="ChEBI" id="CHEBI:57692"/>
        <dbReference type="ChEBI" id="CHEBI:74257"/>
        <dbReference type="ChEBI" id="CHEBI:456215"/>
        <dbReference type="EC" id="2.7.1.180"/>
    </reaction>
</comment>
<dbReference type="AlphaFoldDB" id="A0A125W861"/>
<dbReference type="PANTHER" id="PTHR30040:SF2">
    <property type="entry name" value="FAD:PROTEIN FMN TRANSFERASE"/>
    <property type="match status" value="1"/>
</dbReference>
<dbReference type="Pfam" id="PF02424">
    <property type="entry name" value="ApbE"/>
    <property type="match status" value="1"/>
</dbReference>
<keyword evidence="7 10" id="KW-0460">Magnesium</keyword>
<protein>
    <recommendedName>
        <fullName evidence="2 10">FAD:protein FMN transferase</fullName>
        <ecNumber evidence="1 10">2.7.1.180</ecNumber>
    </recommendedName>
    <alternativeName>
        <fullName evidence="8 10">Flavin transferase</fullName>
    </alternativeName>
</protein>
<organism evidence="12 13">
    <name type="scientific">Enterococcus faecalis TX4248</name>
    <dbReference type="NCBI Taxonomy" id="749495"/>
    <lineage>
        <taxon>Bacteria</taxon>
        <taxon>Bacillati</taxon>
        <taxon>Bacillota</taxon>
        <taxon>Bacilli</taxon>
        <taxon>Lactobacillales</taxon>
        <taxon>Enterococcaceae</taxon>
        <taxon>Enterococcus</taxon>
    </lineage>
</organism>
<name>A0A125W861_ENTFL</name>
<proteinExistence type="inferred from homology"/>
<dbReference type="GO" id="GO:0016740">
    <property type="term" value="F:transferase activity"/>
    <property type="evidence" value="ECO:0007669"/>
    <property type="project" value="UniProtKB-UniRule"/>
</dbReference>
<keyword evidence="6 10" id="KW-0274">FAD</keyword>
<dbReference type="InterPro" id="IPR003374">
    <property type="entry name" value="ApbE-like_sf"/>
</dbReference>
<feature type="binding site" evidence="11">
    <location>
        <position position="163"/>
    </location>
    <ligand>
        <name>Mg(2+)</name>
        <dbReference type="ChEBI" id="CHEBI:18420"/>
    </ligand>
</feature>
<dbReference type="Proteomes" id="UP000004846">
    <property type="component" value="Unassembled WGS sequence"/>
</dbReference>
<evidence type="ECO:0000256" key="9">
    <source>
        <dbReference type="ARBA" id="ARBA00048540"/>
    </source>
</evidence>
<dbReference type="InterPro" id="IPR024932">
    <property type="entry name" value="ApbE"/>
</dbReference>
<evidence type="ECO:0000256" key="11">
    <source>
        <dbReference type="PIRSR" id="PIRSR006268-2"/>
    </source>
</evidence>
<dbReference type="SUPFAM" id="SSF143631">
    <property type="entry name" value="ApbE-like"/>
    <property type="match status" value="1"/>
</dbReference>
<dbReference type="PIRSF" id="PIRSF006268">
    <property type="entry name" value="ApbE"/>
    <property type="match status" value="1"/>
</dbReference>
<evidence type="ECO:0000256" key="8">
    <source>
        <dbReference type="ARBA" id="ARBA00031306"/>
    </source>
</evidence>
<gene>
    <name evidence="12" type="ORF">HMPREF9498_00794</name>
</gene>
<evidence type="ECO:0000256" key="10">
    <source>
        <dbReference type="PIRNR" id="PIRNR006268"/>
    </source>
</evidence>
<dbReference type="EC" id="2.7.1.180" evidence="1 10"/>
<evidence type="ECO:0000256" key="6">
    <source>
        <dbReference type="ARBA" id="ARBA00022827"/>
    </source>
</evidence>
<evidence type="ECO:0000256" key="7">
    <source>
        <dbReference type="ARBA" id="ARBA00022842"/>
    </source>
</evidence>
<sequence length="328" mass="36645">MNKCEIKHNLSWRGSLEVQQSQTIYLMGTVIDVFVDHEEPEKILEEVHQRLITYEQRFSANDSTSELMAVNQQAGQKPVSVHPELYQLIALGKKHSCDPASHLNVTIGPLVQTWRIGFKDARVPSEEEIKACLKKINPEKIHLNPLKQTVFLEEEGMKLDLGALAKGYIADLLIAYLKEVHVTSALINLGGNIVTLGPSTHQNKKWRIGIRNPQESRETISLLVEVANQSVVTSGIYERSLTEAGRVYHHLLDPTTGYPLETEMASITIISDASVDGEIWTTRLFGYPIPEALEILNQLDGIEGVIITQDQQILYSSGLADTLHIIHS</sequence>
<dbReference type="GO" id="GO:0046872">
    <property type="term" value="F:metal ion binding"/>
    <property type="evidence" value="ECO:0007669"/>
    <property type="project" value="UniProtKB-UniRule"/>
</dbReference>
<dbReference type="Gene3D" id="3.10.520.10">
    <property type="entry name" value="ApbE-like domains"/>
    <property type="match status" value="1"/>
</dbReference>
<feature type="binding site" evidence="11">
    <location>
        <position position="282"/>
    </location>
    <ligand>
        <name>Mg(2+)</name>
        <dbReference type="ChEBI" id="CHEBI:18420"/>
    </ligand>
</feature>
<evidence type="ECO:0000256" key="1">
    <source>
        <dbReference type="ARBA" id="ARBA00011955"/>
    </source>
</evidence>
<keyword evidence="4 10" id="KW-0808">Transferase</keyword>
<evidence type="ECO:0000313" key="12">
    <source>
        <dbReference type="EMBL" id="EFM83520.1"/>
    </source>
</evidence>
<evidence type="ECO:0000313" key="13">
    <source>
        <dbReference type="Proteomes" id="UP000004846"/>
    </source>
</evidence>
<keyword evidence="5 10" id="KW-0479">Metal-binding</keyword>
<dbReference type="HOGENOM" id="CLU_044403_1_0_9"/>
<comment type="caution">
    <text evidence="12">The sequence shown here is derived from an EMBL/GenBank/DDBJ whole genome shotgun (WGS) entry which is preliminary data.</text>
</comment>
<evidence type="ECO:0000256" key="5">
    <source>
        <dbReference type="ARBA" id="ARBA00022723"/>
    </source>
</evidence>
<dbReference type="EMBL" id="AEBR01000024">
    <property type="protein sequence ID" value="EFM83520.1"/>
    <property type="molecule type" value="Genomic_DNA"/>
</dbReference>